<evidence type="ECO:0000256" key="9">
    <source>
        <dbReference type="ARBA" id="ARBA00022958"/>
    </source>
</evidence>
<comment type="cofactor">
    <cofactor evidence="18 19">
        <name>K(+)</name>
        <dbReference type="ChEBI" id="CHEBI:29103"/>
    </cofactor>
    <text evidence="18 19">Binds 1 potassium ion per subunit.</text>
</comment>
<feature type="binding site" evidence="18">
    <location>
        <begin position="127"/>
        <end position="133"/>
    </location>
    <ligand>
        <name>(6S)-NADPHX</name>
        <dbReference type="ChEBI" id="CHEBI:64076"/>
    </ligand>
</feature>
<comment type="catalytic activity">
    <reaction evidence="16 17 19">
        <text>(6S)-NADPHX + ADP = AMP + phosphate + NADPH + H(+)</text>
        <dbReference type="Rhea" id="RHEA:32235"/>
        <dbReference type="ChEBI" id="CHEBI:15378"/>
        <dbReference type="ChEBI" id="CHEBI:43474"/>
        <dbReference type="ChEBI" id="CHEBI:57783"/>
        <dbReference type="ChEBI" id="CHEBI:64076"/>
        <dbReference type="ChEBI" id="CHEBI:456215"/>
        <dbReference type="ChEBI" id="CHEBI:456216"/>
        <dbReference type="EC" id="4.2.1.136"/>
    </reaction>
</comment>
<evidence type="ECO:0000256" key="14">
    <source>
        <dbReference type="ARBA" id="ARBA00025153"/>
    </source>
</evidence>
<evidence type="ECO:0000256" key="19">
    <source>
        <dbReference type="PIRNR" id="PIRNR017184"/>
    </source>
</evidence>
<comment type="catalytic activity">
    <reaction evidence="2 18 19">
        <text>(6R)-NADPHX = (6S)-NADPHX</text>
        <dbReference type="Rhea" id="RHEA:32227"/>
        <dbReference type="ChEBI" id="CHEBI:64076"/>
        <dbReference type="ChEBI" id="CHEBI:64077"/>
        <dbReference type="EC" id="5.1.99.6"/>
    </reaction>
</comment>
<keyword evidence="13" id="KW-0511">Multifunctional enzyme</keyword>
<comment type="caution">
    <text evidence="22">The sequence shown here is derived from an EMBL/GenBank/DDBJ whole genome shotgun (WGS) entry which is preliminary data.</text>
</comment>
<feature type="binding site" evidence="17">
    <location>
        <position position="314"/>
    </location>
    <ligand>
        <name>(6S)-NADPHX</name>
        <dbReference type="ChEBI" id="CHEBI:64076"/>
    </ligand>
</feature>
<dbReference type="Pfam" id="PF01256">
    <property type="entry name" value="Carb_kinase"/>
    <property type="match status" value="1"/>
</dbReference>
<proteinExistence type="inferred from homology"/>
<keyword evidence="10 17" id="KW-0520">NAD</keyword>
<dbReference type="GO" id="GO:0046496">
    <property type="term" value="P:nicotinamide nucleotide metabolic process"/>
    <property type="evidence" value="ECO:0007669"/>
    <property type="project" value="UniProtKB-UniRule"/>
</dbReference>
<evidence type="ECO:0000256" key="8">
    <source>
        <dbReference type="ARBA" id="ARBA00022857"/>
    </source>
</evidence>
<keyword evidence="9 18" id="KW-0630">Potassium</keyword>
<dbReference type="AlphaFoldDB" id="A0A1F6G8Z2"/>
<evidence type="ECO:0000256" key="10">
    <source>
        <dbReference type="ARBA" id="ARBA00023027"/>
    </source>
</evidence>
<keyword evidence="11 18" id="KW-0413">Isomerase</keyword>
<dbReference type="GO" id="GO:0046872">
    <property type="term" value="F:metal ion binding"/>
    <property type="evidence" value="ECO:0007669"/>
    <property type="project" value="UniProtKB-UniRule"/>
</dbReference>
<keyword evidence="8 17" id="KW-0521">NADP</keyword>
<comment type="similarity">
    <text evidence="3 19">In the N-terminal section; belongs to the NnrE/AIBP family.</text>
</comment>
<sequence>MKLAPALAMADLDKKTIAEKGIPGLVLMENAARSVIEACRDWLASGPTCWIFCGPGNNGGDGYALGRLLINHGLEVNLISLGAPRTPDAIKNEQLYRQFGKVISFDDLLSILIRPEPHDLIFDALLGTGTNSPLTGQIAEAVGWINRAQGRVLSLDLPSGIDASTGDELGLSIKAERTVTFQMEMPGHHLHPGKAHRGELICSKISIWEEPLASKFFLLDKQEAKALMPRRDPTAYKQQLGHLGVLAGSPGMMGAAILAGRAALYAGAGLVTLLVPKAELNAGLAAAPELMSQAREVLTPEDLARFDALVIGPGLGRNPQDWAQYADYIAGYPGPVLLDADAFSGLKGIHGLKPERMVLTPHPGEFARISGLEAPKSNGKRIGQALAYAGREQVVLLLKGGPSILANPEGELWINGTGNPGMATAGSGDVLSGIIGAFLARKLSPWNAARLGCWLHGKAGDLEAQSGSQESLTASHLINRLAEAFNSLN</sequence>
<dbReference type="HAMAP" id="MF_01966">
    <property type="entry name" value="NADHX_epimerase"/>
    <property type="match status" value="1"/>
</dbReference>
<evidence type="ECO:0000256" key="16">
    <source>
        <dbReference type="ARBA" id="ARBA00049209"/>
    </source>
</evidence>
<feature type="binding site" evidence="17">
    <location>
        <begin position="399"/>
        <end position="403"/>
    </location>
    <ligand>
        <name>AMP</name>
        <dbReference type="ChEBI" id="CHEBI:456215"/>
    </ligand>
</feature>
<comment type="similarity">
    <text evidence="17">Belongs to the NnrD/CARKD family.</text>
</comment>
<feature type="domain" description="YjeF C-terminal" evidence="20">
    <location>
        <begin position="220"/>
        <end position="488"/>
    </location>
</feature>
<dbReference type="EMBL" id="MFNE01000036">
    <property type="protein sequence ID" value="OGG94596.1"/>
    <property type="molecule type" value="Genomic_DNA"/>
</dbReference>
<evidence type="ECO:0000256" key="13">
    <source>
        <dbReference type="ARBA" id="ARBA00023268"/>
    </source>
</evidence>
<dbReference type="InterPro" id="IPR000631">
    <property type="entry name" value="CARKD"/>
</dbReference>
<evidence type="ECO:0000256" key="11">
    <source>
        <dbReference type="ARBA" id="ARBA00023235"/>
    </source>
</evidence>
<dbReference type="InterPro" id="IPR030677">
    <property type="entry name" value="Nnr"/>
</dbReference>
<feature type="binding site" evidence="18">
    <location>
        <position position="58"/>
    </location>
    <ligand>
        <name>K(+)</name>
        <dbReference type="ChEBI" id="CHEBI:29103"/>
    </ligand>
</feature>
<dbReference type="CDD" id="cd01171">
    <property type="entry name" value="YXKO-related"/>
    <property type="match status" value="1"/>
</dbReference>
<dbReference type="PROSITE" id="PS51383">
    <property type="entry name" value="YJEF_C_3"/>
    <property type="match status" value="1"/>
</dbReference>
<feature type="binding site" evidence="18">
    <location>
        <position position="123"/>
    </location>
    <ligand>
        <name>K(+)</name>
        <dbReference type="ChEBI" id="CHEBI:29103"/>
    </ligand>
</feature>
<dbReference type="PANTHER" id="PTHR12592:SF0">
    <property type="entry name" value="ATP-DEPENDENT (S)-NAD(P)H-HYDRATE DEHYDRATASE"/>
    <property type="match status" value="1"/>
</dbReference>
<comment type="function">
    <text evidence="14 19">Bifunctional enzyme that catalyzes the epimerization of the S- and R-forms of NAD(P)HX and the dehydration of the S-form of NAD(P)HX at the expense of ADP, which is converted to AMP. This allows the repair of both epimers of NAD(P)HX, a damaged form of NAD(P)H that is a result of enzymatic or heat-dependent hydration.</text>
</comment>
<reference evidence="22 23" key="1">
    <citation type="journal article" date="2016" name="Nat. Commun.">
        <title>Thousands of microbial genomes shed light on interconnected biogeochemical processes in an aquifer system.</title>
        <authorList>
            <person name="Anantharaman K."/>
            <person name="Brown C.T."/>
            <person name="Hug L.A."/>
            <person name="Sharon I."/>
            <person name="Castelle C.J."/>
            <person name="Probst A.J."/>
            <person name="Thomas B.C."/>
            <person name="Singh A."/>
            <person name="Wilkins M.J."/>
            <person name="Karaoz U."/>
            <person name="Brodie E.L."/>
            <person name="Williams K.H."/>
            <person name="Hubbard S.S."/>
            <person name="Banfield J.F."/>
        </authorList>
    </citation>
    <scope>NUCLEOTIDE SEQUENCE [LARGE SCALE GENOMIC DNA]</scope>
</reference>
<feature type="binding site" evidence="17">
    <location>
        <position position="255"/>
    </location>
    <ligand>
        <name>(6S)-NADPHX</name>
        <dbReference type="ChEBI" id="CHEBI:64076"/>
    </ligand>
</feature>
<evidence type="ECO:0000313" key="23">
    <source>
        <dbReference type="Proteomes" id="UP000178449"/>
    </source>
</evidence>
<accession>A0A1F6G8Z2</accession>
<feature type="binding site" evidence="18">
    <location>
        <position position="156"/>
    </location>
    <ligand>
        <name>(6S)-NADPHX</name>
        <dbReference type="ChEBI" id="CHEBI:64076"/>
    </ligand>
</feature>
<dbReference type="InterPro" id="IPR036652">
    <property type="entry name" value="YjeF_N_dom_sf"/>
</dbReference>
<organism evidence="22 23">
    <name type="scientific">Candidatus Lambdaproteobacteria bacterium RIFOXYD2_FULL_50_16</name>
    <dbReference type="NCBI Taxonomy" id="1817772"/>
    <lineage>
        <taxon>Bacteria</taxon>
        <taxon>Pseudomonadati</taxon>
        <taxon>Pseudomonadota</taxon>
        <taxon>Candidatus Lambdaproteobacteria</taxon>
    </lineage>
</organism>
<dbReference type="PANTHER" id="PTHR12592">
    <property type="entry name" value="ATP-DEPENDENT (S)-NAD(P)H-HYDRATE DEHYDRATASE FAMILY MEMBER"/>
    <property type="match status" value="1"/>
</dbReference>
<comment type="catalytic activity">
    <reaction evidence="15 17 19">
        <text>(6S)-NADHX + ADP = AMP + phosphate + NADH + H(+)</text>
        <dbReference type="Rhea" id="RHEA:32223"/>
        <dbReference type="ChEBI" id="CHEBI:15378"/>
        <dbReference type="ChEBI" id="CHEBI:43474"/>
        <dbReference type="ChEBI" id="CHEBI:57945"/>
        <dbReference type="ChEBI" id="CHEBI:64074"/>
        <dbReference type="ChEBI" id="CHEBI:456215"/>
        <dbReference type="ChEBI" id="CHEBI:456216"/>
        <dbReference type="EC" id="4.2.1.136"/>
    </reaction>
</comment>
<comment type="similarity">
    <text evidence="18">Belongs to the NnrE/AIBP family.</text>
</comment>
<dbReference type="Pfam" id="PF03853">
    <property type="entry name" value="YjeF_N"/>
    <property type="match status" value="1"/>
</dbReference>
<dbReference type="SUPFAM" id="SSF53613">
    <property type="entry name" value="Ribokinase-like"/>
    <property type="match status" value="1"/>
</dbReference>
<feature type="binding site" evidence="18">
    <location>
        <begin position="57"/>
        <end position="61"/>
    </location>
    <ligand>
        <name>(6S)-NADPHX</name>
        <dbReference type="ChEBI" id="CHEBI:64076"/>
    </ligand>
</feature>
<evidence type="ECO:0000256" key="18">
    <source>
        <dbReference type="HAMAP-Rule" id="MF_01966"/>
    </source>
</evidence>
<protein>
    <recommendedName>
        <fullName evidence="19">Bifunctional NAD(P)H-hydrate repair enzyme</fullName>
    </recommendedName>
    <alternativeName>
        <fullName evidence="19">Nicotinamide nucleotide repair protein</fullName>
    </alternativeName>
    <domain>
        <recommendedName>
            <fullName evidence="19">ADP-dependent (S)-NAD(P)H-hydrate dehydratase</fullName>
            <ecNumber evidence="19">4.2.1.136</ecNumber>
        </recommendedName>
        <alternativeName>
            <fullName evidence="19">ADP-dependent NAD(P)HX dehydratase</fullName>
        </alternativeName>
    </domain>
    <domain>
        <recommendedName>
            <fullName evidence="19">NAD(P)H-hydrate epimerase</fullName>
            <ecNumber evidence="19">5.1.99.6</ecNumber>
        </recommendedName>
    </domain>
</protein>
<dbReference type="Gene3D" id="3.40.50.10260">
    <property type="entry name" value="YjeF N-terminal domain"/>
    <property type="match status" value="1"/>
</dbReference>
<evidence type="ECO:0000256" key="1">
    <source>
        <dbReference type="ARBA" id="ARBA00000013"/>
    </source>
</evidence>
<comment type="cofactor">
    <cofactor evidence="17">
        <name>Mg(2+)</name>
        <dbReference type="ChEBI" id="CHEBI:18420"/>
    </cofactor>
</comment>
<keyword evidence="7 17" id="KW-0067">ATP-binding</keyword>
<name>A0A1F6G8Z2_9PROT</name>
<evidence type="ECO:0000259" key="21">
    <source>
        <dbReference type="PROSITE" id="PS51385"/>
    </source>
</evidence>
<evidence type="ECO:0000256" key="17">
    <source>
        <dbReference type="HAMAP-Rule" id="MF_01965"/>
    </source>
</evidence>
<dbReference type="EC" id="5.1.99.6" evidence="19"/>
<dbReference type="SUPFAM" id="SSF64153">
    <property type="entry name" value="YjeF N-terminal domain-like"/>
    <property type="match status" value="1"/>
</dbReference>
<dbReference type="GO" id="GO:0005524">
    <property type="term" value="F:ATP binding"/>
    <property type="evidence" value="ECO:0007669"/>
    <property type="project" value="UniProtKB-UniRule"/>
</dbReference>
<gene>
    <name evidence="17" type="primary">nnrD</name>
    <name evidence="18" type="synonym">nnrE</name>
    <name evidence="22" type="ORF">A2527_05270</name>
</gene>
<feature type="domain" description="YjeF N-terminal" evidence="21">
    <location>
        <begin position="9"/>
        <end position="213"/>
    </location>
</feature>
<dbReference type="PROSITE" id="PS51385">
    <property type="entry name" value="YJEF_N"/>
    <property type="match status" value="1"/>
</dbReference>
<feature type="binding site" evidence="17">
    <location>
        <position position="362"/>
    </location>
    <ligand>
        <name>(6S)-NADPHX</name>
        <dbReference type="ChEBI" id="CHEBI:64076"/>
    </ligand>
</feature>
<evidence type="ECO:0000259" key="20">
    <source>
        <dbReference type="PROSITE" id="PS51383"/>
    </source>
</evidence>
<dbReference type="NCBIfam" id="TIGR00197">
    <property type="entry name" value="yjeF_nterm"/>
    <property type="match status" value="1"/>
</dbReference>
<comment type="function">
    <text evidence="17">Catalyzes the dehydration of the S-form of NAD(P)HX at the expense of ADP, which is converted to AMP. Together with NAD(P)HX epimerase, which catalyzes the epimerization of the S- and R-forms, the enzyme allows the repair of both epimers of NAD(P)HX, a damaged form of NAD(P)H that is a result of enzymatic or heat-dependent hydration.</text>
</comment>
<feature type="binding site" evidence="17">
    <location>
        <position position="429"/>
    </location>
    <ligand>
        <name>(6S)-NADPHX</name>
        <dbReference type="ChEBI" id="CHEBI:64076"/>
    </ligand>
</feature>
<evidence type="ECO:0000256" key="6">
    <source>
        <dbReference type="ARBA" id="ARBA00022741"/>
    </source>
</evidence>
<comment type="caution">
    <text evidence="18">Lacks conserved residue(s) required for the propagation of feature annotation.</text>
</comment>
<comment type="similarity">
    <text evidence="4 19">In the C-terminal section; belongs to the NnrD/CARKD family.</text>
</comment>
<dbReference type="GO" id="GO:0052855">
    <property type="term" value="F:ADP-dependent NAD(P)H-hydrate dehydratase activity"/>
    <property type="evidence" value="ECO:0007669"/>
    <property type="project" value="UniProtKB-UniRule"/>
</dbReference>
<dbReference type="HAMAP" id="MF_01965">
    <property type="entry name" value="NADHX_dehydratase"/>
    <property type="match status" value="1"/>
</dbReference>
<dbReference type="GO" id="GO:0052856">
    <property type="term" value="F:NAD(P)HX epimerase activity"/>
    <property type="evidence" value="ECO:0007669"/>
    <property type="project" value="UniProtKB-UniRule"/>
</dbReference>
<feature type="binding site" evidence="17">
    <location>
        <position position="428"/>
    </location>
    <ligand>
        <name>AMP</name>
        <dbReference type="ChEBI" id="CHEBI:456215"/>
    </ligand>
</feature>
<evidence type="ECO:0000256" key="3">
    <source>
        <dbReference type="ARBA" id="ARBA00006001"/>
    </source>
</evidence>
<dbReference type="GO" id="GO:0110051">
    <property type="term" value="P:metabolite repair"/>
    <property type="evidence" value="ECO:0007669"/>
    <property type="project" value="TreeGrafter"/>
</dbReference>
<evidence type="ECO:0000256" key="5">
    <source>
        <dbReference type="ARBA" id="ARBA00022723"/>
    </source>
</evidence>
<evidence type="ECO:0000256" key="15">
    <source>
        <dbReference type="ARBA" id="ARBA00048238"/>
    </source>
</evidence>
<dbReference type="InterPro" id="IPR029056">
    <property type="entry name" value="Ribokinase-like"/>
</dbReference>
<keyword evidence="5 18" id="KW-0479">Metal-binding</keyword>
<evidence type="ECO:0000256" key="4">
    <source>
        <dbReference type="ARBA" id="ARBA00009524"/>
    </source>
</evidence>
<keyword evidence="12 17" id="KW-0456">Lyase</keyword>
<evidence type="ECO:0000256" key="12">
    <source>
        <dbReference type="ARBA" id="ARBA00023239"/>
    </source>
</evidence>
<evidence type="ECO:0000256" key="2">
    <source>
        <dbReference type="ARBA" id="ARBA00000909"/>
    </source>
</evidence>
<dbReference type="Gene3D" id="3.40.1190.20">
    <property type="match status" value="1"/>
</dbReference>
<evidence type="ECO:0000256" key="7">
    <source>
        <dbReference type="ARBA" id="ARBA00022840"/>
    </source>
</evidence>
<comment type="function">
    <text evidence="18">Catalyzes the epimerization of the S- and R-forms of NAD(P)HX, a damaged form of NAD(P)H that is a result of enzymatic or heat-dependent hydration. This is a prerequisite for the S-specific NAD(P)H-hydrate dehydratase to allow the repair of both epimers of NAD(P)HX.</text>
</comment>
<dbReference type="NCBIfam" id="TIGR00196">
    <property type="entry name" value="yjeF_cterm"/>
    <property type="match status" value="1"/>
</dbReference>
<feature type="binding site" evidence="18">
    <location>
        <position position="159"/>
    </location>
    <ligand>
        <name>K(+)</name>
        <dbReference type="ChEBI" id="CHEBI:29103"/>
    </ligand>
</feature>
<keyword evidence="6 17" id="KW-0547">Nucleotide-binding</keyword>
<dbReference type="STRING" id="1817772.A2527_05270"/>
<dbReference type="InterPro" id="IPR004443">
    <property type="entry name" value="YjeF_N_dom"/>
</dbReference>
<dbReference type="InterPro" id="IPR017953">
    <property type="entry name" value="Carbohydrate_kinase_pred_CS"/>
</dbReference>
<dbReference type="EC" id="4.2.1.136" evidence="19"/>
<comment type="catalytic activity">
    <reaction evidence="1 18 19">
        <text>(6R)-NADHX = (6S)-NADHX</text>
        <dbReference type="Rhea" id="RHEA:32215"/>
        <dbReference type="ChEBI" id="CHEBI:64074"/>
        <dbReference type="ChEBI" id="CHEBI:64075"/>
        <dbReference type="EC" id="5.1.99.6"/>
    </reaction>
</comment>
<evidence type="ECO:0000313" key="22">
    <source>
        <dbReference type="EMBL" id="OGG94596.1"/>
    </source>
</evidence>
<dbReference type="PROSITE" id="PS01050">
    <property type="entry name" value="YJEF_C_2"/>
    <property type="match status" value="1"/>
</dbReference>
<comment type="subunit">
    <text evidence="17">Homotetramer.</text>
</comment>
<dbReference type="Proteomes" id="UP000178449">
    <property type="component" value="Unassembled WGS sequence"/>
</dbReference>
<dbReference type="PIRSF" id="PIRSF017184">
    <property type="entry name" value="Nnr"/>
    <property type="match status" value="1"/>
</dbReference>